<dbReference type="EMBL" id="VXLD01000004">
    <property type="protein sequence ID" value="KAB1855791.1"/>
    <property type="molecule type" value="Genomic_DNA"/>
</dbReference>
<protein>
    <recommendedName>
        <fullName evidence="3">Lipoprotein</fullName>
    </recommendedName>
</protein>
<proteinExistence type="predicted"/>
<organism evidence="1 2">
    <name type="scientific">Acinetobacter tandoii</name>
    <dbReference type="NCBI Taxonomy" id="202954"/>
    <lineage>
        <taxon>Bacteria</taxon>
        <taxon>Pseudomonadati</taxon>
        <taxon>Pseudomonadota</taxon>
        <taxon>Gammaproteobacteria</taxon>
        <taxon>Moraxellales</taxon>
        <taxon>Moraxellaceae</taxon>
        <taxon>Acinetobacter</taxon>
    </lineage>
</organism>
<dbReference type="AlphaFoldDB" id="A0A5N4WCQ7"/>
<reference evidence="1 2" key="1">
    <citation type="submission" date="2019-09" db="EMBL/GenBank/DDBJ databases">
        <title>Draft genome sequence of Acinetobacter tandoii W4-4-4 isolated from environmental water sample.</title>
        <authorList>
            <person name="Wee S.K."/>
            <person name="Yan B."/>
            <person name="Mustaffa S.B."/>
            <person name="Yap E.P.H."/>
        </authorList>
    </citation>
    <scope>NUCLEOTIDE SEQUENCE [LARGE SCALE GENOMIC DNA]</scope>
    <source>
        <strain evidence="1 2">W4-4-4</strain>
    </source>
</reference>
<sequence>MKLMRHTLMSLCFFLAACTTSLPSNVQLEQYLQHYIGQSSQSIQQTLDLSALGYTPAQLIKHDQNVLIYRIPRKMSIPLPIPQAPNNSGQAPIYVPSNSSQQYSTELSCIIRFQLKEDRATSVQVSQGTC</sequence>
<dbReference type="RefSeq" id="WP_151504549.1">
    <property type="nucleotide sequence ID" value="NZ_VXLD01000004.1"/>
</dbReference>
<evidence type="ECO:0000313" key="2">
    <source>
        <dbReference type="Proteomes" id="UP000325788"/>
    </source>
</evidence>
<evidence type="ECO:0000313" key="1">
    <source>
        <dbReference type="EMBL" id="KAB1855791.1"/>
    </source>
</evidence>
<dbReference type="PROSITE" id="PS51257">
    <property type="entry name" value="PROKAR_LIPOPROTEIN"/>
    <property type="match status" value="1"/>
</dbReference>
<comment type="caution">
    <text evidence="1">The sequence shown here is derived from an EMBL/GenBank/DDBJ whole genome shotgun (WGS) entry which is preliminary data.</text>
</comment>
<accession>A0A5N4WCQ7</accession>
<dbReference type="Proteomes" id="UP000325788">
    <property type="component" value="Unassembled WGS sequence"/>
</dbReference>
<name>A0A5N4WCQ7_9GAMM</name>
<gene>
    <name evidence="1" type="ORF">F4W09_08265</name>
</gene>
<evidence type="ECO:0008006" key="3">
    <source>
        <dbReference type="Google" id="ProtNLM"/>
    </source>
</evidence>